<organism evidence="4 5">
    <name type="scientific">Nocardioides vastitatis</name>
    <dbReference type="NCBI Taxonomy" id="2568655"/>
    <lineage>
        <taxon>Bacteria</taxon>
        <taxon>Bacillati</taxon>
        <taxon>Actinomycetota</taxon>
        <taxon>Actinomycetes</taxon>
        <taxon>Propionibacteriales</taxon>
        <taxon>Nocardioidaceae</taxon>
        <taxon>Nocardioides</taxon>
    </lineage>
</organism>
<dbReference type="PRINTS" id="PR00081">
    <property type="entry name" value="GDHRDH"/>
</dbReference>
<evidence type="ECO:0000313" key="5">
    <source>
        <dbReference type="Proteomes" id="UP001596072"/>
    </source>
</evidence>
<dbReference type="SUPFAM" id="SSF51735">
    <property type="entry name" value="NAD(P)-binding Rossmann-fold domains"/>
    <property type="match status" value="1"/>
</dbReference>
<dbReference type="RefSeq" id="WP_136436764.1">
    <property type="nucleotide sequence ID" value="NZ_JBHSNS010000017.1"/>
</dbReference>
<evidence type="ECO:0000256" key="1">
    <source>
        <dbReference type="ARBA" id="ARBA00006484"/>
    </source>
</evidence>
<dbReference type="PANTHER" id="PTHR43658:SF8">
    <property type="entry name" value="17-BETA-HYDROXYSTEROID DEHYDROGENASE 14-RELATED"/>
    <property type="match status" value="1"/>
</dbReference>
<evidence type="ECO:0000256" key="3">
    <source>
        <dbReference type="RuleBase" id="RU000363"/>
    </source>
</evidence>
<name>A0ABW0ZPP4_9ACTN</name>
<keyword evidence="5" id="KW-1185">Reference proteome</keyword>
<sequence>MRIAERVAVVTGAGSGLGRATAELLAGSGASVALVDADKSRIEEVAASLPKERVLALAFDVTDSLAAENAADQVVDRLGAIHVNVNCAGIAPAAKVVGRNGPAELDLFAKTLAVNLTGTFNLNRVTIAAMLDNAPDENGERGVVVNTASDAAFDGQMGQAAYSASKAGVVGMTLPLARDVAGKGVRVNCIAPGLFATSMVSGMREDVQERLVDMILEPKRMGRPEEFASLVGHIVSNPYLNAECIRIDAGQRMLPR</sequence>
<dbReference type="InterPro" id="IPR002347">
    <property type="entry name" value="SDR_fam"/>
</dbReference>
<dbReference type="Pfam" id="PF00106">
    <property type="entry name" value="adh_short"/>
    <property type="match status" value="1"/>
</dbReference>
<gene>
    <name evidence="4" type="ORF">ACFPQB_21770</name>
</gene>
<dbReference type="PROSITE" id="PS00061">
    <property type="entry name" value="ADH_SHORT"/>
    <property type="match status" value="1"/>
</dbReference>
<evidence type="ECO:0000256" key="2">
    <source>
        <dbReference type="ARBA" id="ARBA00023002"/>
    </source>
</evidence>
<evidence type="ECO:0000313" key="4">
    <source>
        <dbReference type="EMBL" id="MFC5731554.1"/>
    </source>
</evidence>
<dbReference type="Gene3D" id="3.40.50.720">
    <property type="entry name" value="NAD(P)-binding Rossmann-like Domain"/>
    <property type="match status" value="1"/>
</dbReference>
<comment type="similarity">
    <text evidence="1 3">Belongs to the short-chain dehydrogenases/reductases (SDR) family.</text>
</comment>
<keyword evidence="2" id="KW-0560">Oxidoreductase</keyword>
<accession>A0ABW0ZPP4</accession>
<dbReference type="PRINTS" id="PR00080">
    <property type="entry name" value="SDRFAMILY"/>
</dbReference>
<reference evidence="5" key="1">
    <citation type="journal article" date="2019" name="Int. J. Syst. Evol. Microbiol.">
        <title>The Global Catalogue of Microorganisms (GCM) 10K type strain sequencing project: providing services to taxonomists for standard genome sequencing and annotation.</title>
        <authorList>
            <consortium name="The Broad Institute Genomics Platform"/>
            <consortium name="The Broad Institute Genome Sequencing Center for Infectious Disease"/>
            <person name="Wu L."/>
            <person name="Ma J."/>
        </authorList>
    </citation>
    <scope>NUCLEOTIDE SEQUENCE [LARGE SCALE GENOMIC DNA]</scope>
    <source>
        <strain evidence="5">YIM 94188</strain>
    </source>
</reference>
<dbReference type="InterPro" id="IPR020904">
    <property type="entry name" value="Sc_DH/Rdtase_CS"/>
</dbReference>
<dbReference type="EMBL" id="JBHSNS010000017">
    <property type="protein sequence ID" value="MFC5731554.1"/>
    <property type="molecule type" value="Genomic_DNA"/>
</dbReference>
<proteinExistence type="inferred from homology"/>
<protein>
    <submittedName>
        <fullName evidence="4">SDR family NAD(P)-dependent oxidoreductase</fullName>
    </submittedName>
</protein>
<dbReference type="PANTHER" id="PTHR43658">
    <property type="entry name" value="SHORT-CHAIN DEHYDROGENASE/REDUCTASE"/>
    <property type="match status" value="1"/>
</dbReference>
<dbReference type="Proteomes" id="UP001596072">
    <property type="component" value="Unassembled WGS sequence"/>
</dbReference>
<comment type="caution">
    <text evidence="4">The sequence shown here is derived from an EMBL/GenBank/DDBJ whole genome shotgun (WGS) entry which is preliminary data.</text>
</comment>
<dbReference type="InterPro" id="IPR036291">
    <property type="entry name" value="NAD(P)-bd_dom_sf"/>
</dbReference>